<feature type="transmembrane region" description="Helical" evidence="1">
    <location>
        <begin position="21"/>
        <end position="40"/>
    </location>
</feature>
<name>A0A934IZP4_9BACL</name>
<dbReference type="RefSeq" id="WP_199018195.1">
    <property type="nucleotide sequence ID" value="NZ_JAELUP010000012.1"/>
</dbReference>
<dbReference type="AlphaFoldDB" id="A0A934IZP4"/>
<keyword evidence="1" id="KW-0472">Membrane</keyword>
<keyword evidence="3" id="KW-1185">Reference proteome</keyword>
<sequence>MPLKNRITQVASDTARYHLSIAAWFLVVIGIIYIVLRSIFTTSDFIPNGFMDFIYRPAKIFSLIYAISASNSFLTFFVRHGVTRRDYFFGTSIALVFVSFTMMIITAGIASIENFIFPAGETASYFESTGSVLATIGEYSLNIICYYITGWLIAILFYGFNTIGKSLAIMGASLIITMSGMLWGESGFEQNITRLFNLHSPWGLPMAISFLGTLLLIALVLWIIRASSKNITVKMK</sequence>
<gene>
    <name evidence="2" type="ORF">JFN88_04825</name>
</gene>
<dbReference type="Proteomes" id="UP000640274">
    <property type="component" value="Unassembled WGS sequence"/>
</dbReference>
<comment type="caution">
    <text evidence="2">The sequence shown here is derived from an EMBL/GenBank/DDBJ whole genome shotgun (WGS) entry which is preliminary data.</text>
</comment>
<evidence type="ECO:0000256" key="1">
    <source>
        <dbReference type="SAM" id="Phobius"/>
    </source>
</evidence>
<feature type="transmembrane region" description="Helical" evidence="1">
    <location>
        <begin position="204"/>
        <end position="224"/>
    </location>
</feature>
<accession>A0A934IZP4</accession>
<feature type="transmembrane region" description="Helical" evidence="1">
    <location>
        <begin position="167"/>
        <end position="184"/>
    </location>
</feature>
<keyword evidence="1" id="KW-1133">Transmembrane helix</keyword>
<keyword evidence="1" id="KW-0812">Transmembrane</keyword>
<protein>
    <submittedName>
        <fullName evidence="2">Uncharacterized protein</fullName>
    </submittedName>
</protein>
<evidence type="ECO:0000313" key="3">
    <source>
        <dbReference type="Proteomes" id="UP000640274"/>
    </source>
</evidence>
<organism evidence="2 3">
    <name type="scientific">Paenibacillus roseus</name>
    <dbReference type="NCBI Taxonomy" id="2798579"/>
    <lineage>
        <taxon>Bacteria</taxon>
        <taxon>Bacillati</taxon>
        <taxon>Bacillota</taxon>
        <taxon>Bacilli</taxon>
        <taxon>Bacillales</taxon>
        <taxon>Paenibacillaceae</taxon>
        <taxon>Paenibacillus</taxon>
    </lineage>
</organism>
<feature type="transmembrane region" description="Helical" evidence="1">
    <location>
        <begin position="60"/>
        <end position="78"/>
    </location>
</feature>
<dbReference type="EMBL" id="JAELUP010000012">
    <property type="protein sequence ID" value="MBJ6360644.1"/>
    <property type="molecule type" value="Genomic_DNA"/>
</dbReference>
<feature type="transmembrane region" description="Helical" evidence="1">
    <location>
        <begin position="139"/>
        <end position="160"/>
    </location>
</feature>
<evidence type="ECO:0000313" key="2">
    <source>
        <dbReference type="EMBL" id="MBJ6360644.1"/>
    </source>
</evidence>
<proteinExistence type="predicted"/>
<feature type="transmembrane region" description="Helical" evidence="1">
    <location>
        <begin position="87"/>
        <end position="112"/>
    </location>
</feature>
<reference evidence="2" key="1">
    <citation type="submission" date="2020-12" db="EMBL/GenBank/DDBJ databases">
        <authorList>
            <person name="Huq M.A."/>
        </authorList>
    </citation>
    <scope>NUCLEOTIDE SEQUENCE</scope>
    <source>
        <strain evidence="2">MAHUQ-46</strain>
    </source>
</reference>